<accession>A0A9W6ZID4</accession>
<reference evidence="8" key="1">
    <citation type="journal article" date="2023" name="Commun. Biol.">
        <title>Genome analysis of Parmales, the sister group of diatoms, reveals the evolutionary specialization of diatoms from phago-mixotrophs to photoautotrophs.</title>
        <authorList>
            <person name="Ban H."/>
            <person name="Sato S."/>
            <person name="Yoshikawa S."/>
            <person name="Yamada K."/>
            <person name="Nakamura Y."/>
            <person name="Ichinomiya M."/>
            <person name="Sato N."/>
            <person name="Blanc-Mathieu R."/>
            <person name="Endo H."/>
            <person name="Kuwata A."/>
            <person name="Ogata H."/>
        </authorList>
    </citation>
    <scope>NUCLEOTIDE SEQUENCE [LARGE SCALE GENOMIC DNA]</scope>
</reference>
<feature type="region of interest" description="Disordered" evidence="5">
    <location>
        <begin position="95"/>
        <end position="162"/>
    </location>
</feature>
<feature type="transmembrane region" description="Helical" evidence="6">
    <location>
        <begin position="284"/>
        <end position="304"/>
    </location>
</feature>
<evidence type="ECO:0000256" key="4">
    <source>
        <dbReference type="ARBA" id="ARBA00023136"/>
    </source>
</evidence>
<evidence type="ECO:0000313" key="8">
    <source>
        <dbReference type="Proteomes" id="UP001162640"/>
    </source>
</evidence>
<evidence type="ECO:0000256" key="6">
    <source>
        <dbReference type="SAM" id="Phobius"/>
    </source>
</evidence>
<feature type="transmembrane region" description="Helical" evidence="6">
    <location>
        <begin position="185"/>
        <end position="205"/>
    </location>
</feature>
<feature type="transmembrane region" description="Helical" evidence="6">
    <location>
        <begin position="533"/>
        <end position="554"/>
    </location>
</feature>
<feature type="compositionally biased region" description="Polar residues" evidence="5">
    <location>
        <begin position="143"/>
        <end position="152"/>
    </location>
</feature>
<feature type="transmembrane region" description="Helical" evidence="6">
    <location>
        <begin position="451"/>
        <end position="471"/>
    </location>
</feature>
<evidence type="ECO:0000313" key="7">
    <source>
        <dbReference type="EMBL" id="GMH51084.1"/>
    </source>
</evidence>
<feature type="transmembrane region" description="Helical" evidence="6">
    <location>
        <begin position="217"/>
        <end position="238"/>
    </location>
</feature>
<comment type="subcellular location">
    <subcellularLocation>
        <location evidence="1">Membrane</location>
        <topology evidence="1">Multi-pass membrane protein</topology>
    </subcellularLocation>
</comment>
<proteinExistence type="predicted"/>
<feature type="transmembrane region" description="Helical" evidence="6">
    <location>
        <begin position="310"/>
        <end position="333"/>
    </location>
</feature>
<dbReference type="Proteomes" id="UP001162640">
    <property type="component" value="Unassembled WGS sequence"/>
</dbReference>
<feature type="transmembrane region" description="Helical" evidence="6">
    <location>
        <begin position="418"/>
        <end position="439"/>
    </location>
</feature>
<feature type="compositionally biased region" description="Polar residues" evidence="5">
    <location>
        <begin position="97"/>
        <end position="136"/>
    </location>
</feature>
<gene>
    <name evidence="7" type="ORF">TL16_g00936</name>
</gene>
<organism evidence="7 8">
    <name type="scientific">Triparma laevis f. inornata</name>
    <dbReference type="NCBI Taxonomy" id="1714386"/>
    <lineage>
        <taxon>Eukaryota</taxon>
        <taxon>Sar</taxon>
        <taxon>Stramenopiles</taxon>
        <taxon>Ochrophyta</taxon>
        <taxon>Bolidophyceae</taxon>
        <taxon>Parmales</taxon>
        <taxon>Triparmaceae</taxon>
        <taxon>Triparma</taxon>
    </lineage>
</organism>
<evidence type="ECO:0000256" key="5">
    <source>
        <dbReference type="SAM" id="MobiDB-lite"/>
    </source>
</evidence>
<feature type="transmembrane region" description="Helical" evidence="6">
    <location>
        <begin position="53"/>
        <end position="72"/>
    </location>
</feature>
<dbReference type="EMBL" id="BLQM01000019">
    <property type="protein sequence ID" value="GMH51084.1"/>
    <property type="molecule type" value="Genomic_DNA"/>
</dbReference>
<dbReference type="InterPro" id="IPR027359">
    <property type="entry name" value="Volt_channel_dom_sf"/>
</dbReference>
<comment type="caution">
    <text evidence="7">The sequence shown here is derived from an EMBL/GenBank/DDBJ whole genome shotgun (WGS) entry which is preliminary data.</text>
</comment>
<dbReference type="GO" id="GO:0016020">
    <property type="term" value="C:membrane"/>
    <property type="evidence" value="ECO:0007669"/>
    <property type="project" value="UniProtKB-SubCell"/>
</dbReference>
<keyword evidence="4 6" id="KW-0472">Membrane</keyword>
<protein>
    <submittedName>
        <fullName evidence="7">Uncharacterized protein</fullName>
    </submittedName>
</protein>
<name>A0A9W6ZID4_9STRA</name>
<evidence type="ECO:0000256" key="2">
    <source>
        <dbReference type="ARBA" id="ARBA00022692"/>
    </source>
</evidence>
<sequence length="573" mass="64296">MPCTPSICTSPSLFGLPGHCSNSTCICPSGYNGEDYWNPKSDCHVHITFLRSFHIFVLIIYTLGMLISILGIKWGWEKDRLTYLAAHKAKRKAAGLSSMQGKTTNVSNGSSPKNSQNSIVPAQTASNNSHTSQNSFHSEEVNQKITSNGSTPETKKRTTANRSRLNSSFIEDTTAMLKKKKYFHLVRLFILHFIFSLGGCIYLLMTLSGIYRSSSNLLQNFFLSIAASSIFAGIWEVVQIWHRAIPRNLSNKAERRKSEAKIDINLLQDIWQASVLLKMNGTGWMMCVLTLVFVSVIVSVEQIASDKSGIGYDIFEYVTFSIFLLELLLRLLCWKKIYNEMTSFFKDKYHNLDVFVVLMDVLLIILDVSIGASVDAASFTKMLKTVRFVKLFRILRAARLISSIGNKSILHSSERVKNLVATFQSVGLIWFLLSGLIIPAALGDNEIGDRILMFGMFLSISGFMASMLIICHDVKKMLQEVLEGSAGSDKEIFKQADLKRRLTLYGILAIGPLAAIFTLLLSVWPVFYPDGSFWFMLCACLAVLWNILIFMVYYRARILGICWKRGGDKVQPG</sequence>
<dbReference type="Gene3D" id="1.20.120.350">
    <property type="entry name" value="Voltage-gated potassium channels. Chain C"/>
    <property type="match status" value="1"/>
</dbReference>
<feature type="transmembrane region" description="Helical" evidence="6">
    <location>
        <begin position="502"/>
        <end position="527"/>
    </location>
</feature>
<dbReference type="AlphaFoldDB" id="A0A9W6ZID4"/>
<keyword evidence="3 6" id="KW-1133">Transmembrane helix</keyword>
<evidence type="ECO:0000256" key="3">
    <source>
        <dbReference type="ARBA" id="ARBA00022989"/>
    </source>
</evidence>
<keyword evidence="2 6" id="KW-0812">Transmembrane</keyword>
<evidence type="ECO:0000256" key="1">
    <source>
        <dbReference type="ARBA" id="ARBA00004141"/>
    </source>
</evidence>